<dbReference type="SUPFAM" id="SSF48452">
    <property type="entry name" value="TPR-like"/>
    <property type="match status" value="1"/>
</dbReference>
<evidence type="ECO:0000313" key="4">
    <source>
        <dbReference type="Proteomes" id="UP000230605"/>
    </source>
</evidence>
<evidence type="ECO:0008006" key="6">
    <source>
        <dbReference type="Google" id="ProtNLM"/>
    </source>
</evidence>
<proteinExistence type="predicted"/>
<keyword evidence="5" id="KW-1185">Reference proteome</keyword>
<reference evidence="2 4" key="1">
    <citation type="submission" date="2015-10" db="EMBL/GenBank/DDBJ databases">
        <title>The cercosporin biosynthetic gene cluster was horizontally transferred to several fungal lineages and shown to be expanded in Cercospora beticola based on microsynteny with recipient genomes.</title>
        <authorList>
            <person name="De Jonge R."/>
            <person name="Ebert M.K."/>
            <person name="Suttle J.C."/>
            <person name="Jurick Ii W.M."/>
            <person name="Secor G.A."/>
            <person name="Thomma B.P."/>
            <person name="Van De Peer Y."/>
            <person name="Bolton M.D."/>
        </authorList>
    </citation>
    <scope>NUCLEOTIDE SEQUENCE [LARGE SCALE GENOMIC DNA]</scope>
    <source>
        <strain evidence="2 4">09-40</strain>
    </source>
</reference>
<reference evidence="3 5" key="2">
    <citation type="submission" date="2023-09" db="EMBL/GenBank/DDBJ databases">
        <title>Complete-Gapless Cercospora beticola genome.</title>
        <authorList>
            <person name="Wyatt N.A."/>
            <person name="Spanner R.E."/>
            <person name="Bolton M.D."/>
        </authorList>
    </citation>
    <scope>NUCLEOTIDE SEQUENCE [LARGE SCALE GENOMIC DNA]</scope>
    <source>
        <strain evidence="3">Cb09-40</strain>
    </source>
</reference>
<dbReference type="AlphaFoldDB" id="A0A2G5HXI9"/>
<organism evidence="2 4">
    <name type="scientific">Cercospora beticola</name>
    <name type="common">Sugarbeet leaf spot fungus</name>
    <dbReference type="NCBI Taxonomy" id="122368"/>
    <lineage>
        <taxon>Eukaryota</taxon>
        <taxon>Fungi</taxon>
        <taxon>Dikarya</taxon>
        <taxon>Ascomycota</taxon>
        <taxon>Pezizomycotina</taxon>
        <taxon>Dothideomycetes</taxon>
        <taxon>Dothideomycetidae</taxon>
        <taxon>Mycosphaerellales</taxon>
        <taxon>Mycosphaerellaceae</taxon>
        <taxon>Cercospora</taxon>
    </lineage>
</organism>
<dbReference type="Proteomes" id="UP000230605">
    <property type="component" value="Chromosome 2"/>
</dbReference>
<feature type="compositionally biased region" description="Low complexity" evidence="1">
    <location>
        <begin position="1"/>
        <end position="11"/>
    </location>
</feature>
<name>A0A2G5HXI9_CERBT</name>
<evidence type="ECO:0000313" key="5">
    <source>
        <dbReference type="Proteomes" id="UP001302367"/>
    </source>
</evidence>
<accession>A0A2G5HXI9</accession>
<dbReference type="GO" id="GO:0005794">
    <property type="term" value="C:Golgi apparatus"/>
    <property type="evidence" value="ECO:0007669"/>
    <property type="project" value="TreeGrafter"/>
</dbReference>
<feature type="region of interest" description="Disordered" evidence="1">
    <location>
        <begin position="1"/>
        <end position="71"/>
    </location>
</feature>
<evidence type="ECO:0000256" key="1">
    <source>
        <dbReference type="SAM" id="MobiDB-lite"/>
    </source>
</evidence>
<gene>
    <name evidence="2" type="ORF">CB0940_06466</name>
    <name evidence="3" type="ORF">RHO25_003719</name>
</gene>
<evidence type="ECO:0000313" key="2">
    <source>
        <dbReference type="EMBL" id="PIA97221.1"/>
    </source>
</evidence>
<dbReference type="PANTHER" id="PTHR21581:SF6">
    <property type="entry name" value="TRAFFICKING PROTEIN PARTICLE COMPLEX SUBUNIT 12"/>
    <property type="match status" value="1"/>
</dbReference>
<evidence type="ECO:0000313" key="3">
    <source>
        <dbReference type="EMBL" id="WPA99104.1"/>
    </source>
</evidence>
<dbReference type="PANTHER" id="PTHR21581">
    <property type="entry name" value="D-ALANYL-D-ALANINE CARBOXYPEPTIDASE"/>
    <property type="match status" value="1"/>
</dbReference>
<feature type="compositionally biased region" description="Polar residues" evidence="1">
    <location>
        <begin position="55"/>
        <end position="71"/>
    </location>
</feature>
<dbReference type="EMBL" id="LKMD01000102">
    <property type="protein sequence ID" value="PIA97221.1"/>
    <property type="molecule type" value="Genomic_DNA"/>
</dbReference>
<dbReference type="OrthoDB" id="428342at2759"/>
<dbReference type="InterPro" id="IPR011990">
    <property type="entry name" value="TPR-like_helical_dom_sf"/>
</dbReference>
<sequence>MESPRSSPSGSVRRHTRNISHPTPQRATRGPLEPATDDPLADASTGPPAREIVSPTPSAEDNKPSTPQIAAPVVNQNVRPNVDLRFLQDRQIYHSVTTEDVPSAFLNSSHRPPVDTSLPQLIQDGHFRRAAEFALRSLLQSPPTAASQIFHLLYTRLACLILVSRPDIAAAEAIPLFELTSRSAPGSQQIVDLIPWDLRLLLVRLQTIGAVDGGRRGIMALYALASEVRANIRLAQKDGDDSAIELWNTRLRDLGLRVSDALVEMGELESAIRHLDTLPDVEADEPSFRKAILRTRVGDVAAAQRCASVIQDDMKRREIETLLKVADGDHDSALASWQALVEDFPGREHFALNAAVSVLYIGQIASARIMLERLTREVPAFSTVLFNLSTVYELCTERAPEKKAALIQQAATHQPNPASGGWERATFEFKL</sequence>
<dbReference type="Proteomes" id="UP001302367">
    <property type="component" value="Chromosome 2"/>
</dbReference>
<protein>
    <recommendedName>
        <fullName evidence="6">Trafficking protein particle complex subunit 12</fullName>
    </recommendedName>
</protein>
<dbReference type="GO" id="GO:0030008">
    <property type="term" value="C:TRAPP complex"/>
    <property type="evidence" value="ECO:0007669"/>
    <property type="project" value="TreeGrafter"/>
</dbReference>
<dbReference type="EMBL" id="CP134185">
    <property type="protein sequence ID" value="WPA99104.1"/>
    <property type="molecule type" value="Genomic_DNA"/>
</dbReference>
<dbReference type="Gene3D" id="1.25.40.10">
    <property type="entry name" value="Tetratricopeptide repeat domain"/>
    <property type="match status" value="1"/>
</dbReference>